<gene>
    <name evidence="4" type="ORF">N1496_02835</name>
</gene>
<dbReference type="PANTHER" id="PTHR11839">
    <property type="entry name" value="UDP/ADP-SUGAR PYROPHOSPHATASE"/>
    <property type="match status" value="1"/>
</dbReference>
<organism evidence="4 5">
    <name type="scientific">Streptococcus didelphis</name>
    <dbReference type="NCBI Taxonomy" id="102886"/>
    <lineage>
        <taxon>Bacteria</taxon>
        <taxon>Bacillati</taxon>
        <taxon>Bacillota</taxon>
        <taxon>Bacilli</taxon>
        <taxon>Lactobacillales</taxon>
        <taxon>Streptococcaceae</taxon>
        <taxon>Streptococcus</taxon>
    </lineage>
</organism>
<dbReference type="CDD" id="cd03424">
    <property type="entry name" value="NUDIX_ADPRase_Nudt5_UGPPase_Nudt14"/>
    <property type="match status" value="1"/>
</dbReference>
<dbReference type="GO" id="GO:0016787">
    <property type="term" value="F:hydrolase activity"/>
    <property type="evidence" value="ECO:0007669"/>
    <property type="project" value="UniProtKB-KW"/>
</dbReference>
<dbReference type="InterPro" id="IPR015797">
    <property type="entry name" value="NUDIX_hydrolase-like_dom_sf"/>
</dbReference>
<dbReference type="InterPro" id="IPR000086">
    <property type="entry name" value="NUDIX_hydrolase_dom"/>
</dbReference>
<dbReference type="Proteomes" id="UP001238096">
    <property type="component" value="Chromosome"/>
</dbReference>
<dbReference type="Gene3D" id="3.90.79.10">
    <property type="entry name" value="Nucleoside Triphosphate Pyrophosphohydrolase"/>
    <property type="match status" value="1"/>
</dbReference>
<evidence type="ECO:0000256" key="2">
    <source>
        <dbReference type="ARBA" id="ARBA00022801"/>
    </source>
</evidence>
<proteinExistence type="predicted"/>
<feature type="domain" description="Nudix hydrolase" evidence="3">
    <location>
        <begin position="40"/>
        <end position="172"/>
    </location>
</feature>
<dbReference type="RefSeq" id="WP_018365585.1">
    <property type="nucleotide sequence ID" value="NZ_CP110509.1"/>
</dbReference>
<keyword evidence="2 4" id="KW-0378">Hydrolase</keyword>
<dbReference type="Pfam" id="PF00293">
    <property type="entry name" value="NUDIX"/>
    <property type="match status" value="1"/>
</dbReference>
<evidence type="ECO:0000256" key="1">
    <source>
        <dbReference type="ARBA" id="ARBA00001946"/>
    </source>
</evidence>
<sequence>MDFEEKTLKRQDIYKGAIIDLVVDDVQLPNDLGKAKREIVLHNGAVAVLAVTPEKKLLIVKQYRKAIEAVSYEIPAGKLEKGEKGFELEAAARELEEETAYAGDLKHLYDFYTALGFCNEKISLYLAENIKKVSNPRPQDEDELIELLELSYQECLDYIAQGKIVDAKTIIAIQYYAQKFGGDL</sequence>
<accession>A0ABY9LI61</accession>
<protein>
    <submittedName>
        <fullName evidence="4">NUDIX hydrolase</fullName>
    </submittedName>
</protein>
<keyword evidence="5" id="KW-1185">Reference proteome</keyword>
<evidence type="ECO:0000313" key="5">
    <source>
        <dbReference type="Proteomes" id="UP001238096"/>
    </source>
</evidence>
<dbReference type="EMBL" id="CP110509">
    <property type="protein sequence ID" value="WMB28518.1"/>
    <property type="molecule type" value="Genomic_DNA"/>
</dbReference>
<name>A0ABY9LI61_9STRE</name>
<comment type="cofactor">
    <cofactor evidence="1">
        <name>Mg(2+)</name>
        <dbReference type="ChEBI" id="CHEBI:18420"/>
    </cofactor>
</comment>
<dbReference type="PROSITE" id="PS51462">
    <property type="entry name" value="NUDIX"/>
    <property type="match status" value="1"/>
</dbReference>
<reference evidence="5" key="1">
    <citation type="submission" date="2022-10" db="EMBL/GenBank/DDBJ databases">
        <title>Streptococcus didelphis as causative of fatal infections in opossums (Didelphis albiventris).</title>
        <authorList>
            <person name="Breyer G.M."/>
            <person name="Da Silva M.E.R.J."/>
            <person name="Siqueira F.M."/>
        </authorList>
    </citation>
    <scope>NUCLEOTIDE SEQUENCE [LARGE SCALE GENOMIC DNA]</scope>
    <source>
        <strain evidence="5">LBVP101/21</strain>
    </source>
</reference>
<evidence type="ECO:0000313" key="4">
    <source>
        <dbReference type="EMBL" id="WMB28518.1"/>
    </source>
</evidence>
<dbReference type="PANTHER" id="PTHR11839:SF18">
    <property type="entry name" value="NUDIX HYDROLASE DOMAIN-CONTAINING PROTEIN"/>
    <property type="match status" value="1"/>
</dbReference>
<evidence type="ECO:0000259" key="3">
    <source>
        <dbReference type="PROSITE" id="PS51462"/>
    </source>
</evidence>
<dbReference type="SUPFAM" id="SSF55811">
    <property type="entry name" value="Nudix"/>
    <property type="match status" value="1"/>
</dbReference>